<dbReference type="EC" id="4.2.1.10" evidence="6 8"/>
<comment type="subunit">
    <text evidence="5 8">Homododecamer.</text>
</comment>
<dbReference type="Gene3D" id="3.40.50.9100">
    <property type="entry name" value="Dehydroquinase, class II"/>
    <property type="match status" value="1"/>
</dbReference>
<organism evidence="12 13">
    <name type="scientific">Vibrio paucivorans</name>
    <dbReference type="NCBI Taxonomy" id="2829489"/>
    <lineage>
        <taxon>Bacteria</taxon>
        <taxon>Pseudomonadati</taxon>
        <taxon>Pseudomonadota</taxon>
        <taxon>Gammaproteobacteria</taxon>
        <taxon>Vibrionales</taxon>
        <taxon>Vibrionaceae</taxon>
        <taxon>Vibrio</taxon>
    </lineage>
</organism>
<dbReference type="PANTHER" id="PTHR21272:SF3">
    <property type="entry name" value="CATABOLIC 3-DEHYDROQUINASE"/>
    <property type="match status" value="1"/>
</dbReference>
<evidence type="ECO:0000256" key="9">
    <source>
        <dbReference type="PIRSR" id="PIRSR001399-1"/>
    </source>
</evidence>
<keyword evidence="13" id="KW-1185">Reference proteome</keyword>
<comment type="similarity">
    <text evidence="4 8">Belongs to the type-II 3-dehydroquinase family.</text>
</comment>
<evidence type="ECO:0000256" key="6">
    <source>
        <dbReference type="ARBA" id="ARBA00012060"/>
    </source>
</evidence>
<dbReference type="GO" id="GO:0008652">
    <property type="term" value="P:amino acid biosynthetic process"/>
    <property type="evidence" value="ECO:0007669"/>
    <property type="project" value="UniProtKB-KW"/>
</dbReference>
<feature type="binding site" evidence="8 10">
    <location>
        <position position="116"/>
    </location>
    <ligand>
        <name>substrate</name>
    </ligand>
</feature>
<evidence type="ECO:0000256" key="10">
    <source>
        <dbReference type="PIRSR" id="PIRSR001399-2"/>
    </source>
</evidence>
<dbReference type="NCBIfam" id="NF003806">
    <property type="entry name" value="PRK05395.1-3"/>
    <property type="match status" value="1"/>
</dbReference>
<evidence type="ECO:0000256" key="1">
    <source>
        <dbReference type="ARBA" id="ARBA00001864"/>
    </source>
</evidence>
<evidence type="ECO:0000256" key="8">
    <source>
        <dbReference type="HAMAP-Rule" id="MF_00169"/>
    </source>
</evidence>
<proteinExistence type="inferred from homology"/>
<dbReference type="RefSeq" id="WP_065741916.1">
    <property type="nucleotide sequence ID" value="NZ_JAKRRX010000142.1"/>
</dbReference>
<dbReference type="GO" id="GO:0003855">
    <property type="term" value="F:3-dehydroquinate dehydratase activity"/>
    <property type="evidence" value="ECO:0007669"/>
    <property type="project" value="UniProtKB-UniRule"/>
</dbReference>
<accession>A0A9X3HTF3</accession>
<comment type="pathway">
    <text evidence="3 8">Metabolic intermediate biosynthesis; chorismate biosynthesis; chorismate from D-erythrose 4-phosphate and phosphoenolpyruvate: step 3/7.</text>
</comment>
<dbReference type="PANTHER" id="PTHR21272">
    <property type="entry name" value="CATABOLIC 3-DEHYDROQUINASE"/>
    <property type="match status" value="1"/>
</dbReference>
<keyword evidence="8" id="KW-0028">Amino-acid biosynthesis</keyword>
<feature type="site" description="Transition state stabilizer" evidence="8 11">
    <location>
        <position position="18"/>
    </location>
</feature>
<evidence type="ECO:0000256" key="7">
    <source>
        <dbReference type="ARBA" id="ARBA00023239"/>
    </source>
</evidence>
<evidence type="ECO:0000256" key="2">
    <source>
        <dbReference type="ARBA" id="ARBA00003924"/>
    </source>
</evidence>
<feature type="binding site" evidence="8 10">
    <location>
        <position position="79"/>
    </location>
    <ligand>
        <name>substrate</name>
    </ligand>
</feature>
<dbReference type="InterPro" id="IPR036441">
    <property type="entry name" value="DHquinase_II_sf"/>
</dbReference>
<keyword evidence="7 8" id="KW-0456">Lyase</keyword>
<comment type="catalytic activity">
    <reaction evidence="1 8">
        <text>3-dehydroquinate = 3-dehydroshikimate + H2O</text>
        <dbReference type="Rhea" id="RHEA:21096"/>
        <dbReference type="ChEBI" id="CHEBI:15377"/>
        <dbReference type="ChEBI" id="CHEBI:16630"/>
        <dbReference type="ChEBI" id="CHEBI:32364"/>
        <dbReference type="EC" id="4.2.1.10"/>
    </reaction>
</comment>
<dbReference type="NCBIfam" id="NF003807">
    <property type="entry name" value="PRK05395.1-4"/>
    <property type="match status" value="1"/>
</dbReference>
<feature type="binding site" evidence="8 10">
    <location>
        <begin position="106"/>
        <end position="107"/>
    </location>
    <ligand>
        <name>substrate</name>
    </ligand>
</feature>
<evidence type="ECO:0000313" key="13">
    <source>
        <dbReference type="Proteomes" id="UP001155586"/>
    </source>
</evidence>
<dbReference type="NCBIfam" id="NF003805">
    <property type="entry name" value="PRK05395.1-2"/>
    <property type="match status" value="1"/>
</dbReference>
<feature type="active site" description="Proton donor" evidence="8 9">
    <location>
        <position position="105"/>
    </location>
</feature>
<dbReference type="SUPFAM" id="SSF52304">
    <property type="entry name" value="Type II 3-dehydroquinate dehydratase"/>
    <property type="match status" value="1"/>
</dbReference>
<feature type="active site" description="Proton acceptor" evidence="8 9">
    <location>
        <position position="23"/>
    </location>
</feature>
<dbReference type="HAMAP" id="MF_00169">
    <property type="entry name" value="AroQ"/>
    <property type="match status" value="1"/>
</dbReference>
<evidence type="ECO:0000256" key="11">
    <source>
        <dbReference type="PIRSR" id="PIRSR001399-3"/>
    </source>
</evidence>
<gene>
    <name evidence="8 12" type="primary">aroQ</name>
    <name evidence="12" type="ORF">MD483_18400</name>
</gene>
<name>A0A9X3HTF3_9VIBR</name>
<reference evidence="12" key="1">
    <citation type="submission" date="2022-02" db="EMBL/GenBank/DDBJ databases">
        <title>Vibrio sp. nov., a new bacterium isolated from Bohai sea, China.</title>
        <authorList>
            <person name="Yuan Y."/>
        </authorList>
    </citation>
    <scope>NUCLEOTIDE SEQUENCE</scope>
    <source>
        <strain evidence="12">DBSS07</strain>
    </source>
</reference>
<protein>
    <recommendedName>
        <fullName evidence="6 8">3-dehydroquinate dehydratase</fullName>
        <shortName evidence="8">3-dehydroquinase</shortName>
        <ecNumber evidence="6 8">4.2.1.10</ecNumber>
    </recommendedName>
    <alternativeName>
        <fullName evidence="8">Type II DHQase</fullName>
    </alternativeName>
</protein>
<dbReference type="GO" id="GO:0019631">
    <property type="term" value="P:quinate catabolic process"/>
    <property type="evidence" value="ECO:0007669"/>
    <property type="project" value="TreeGrafter"/>
</dbReference>
<dbReference type="GO" id="GO:0009423">
    <property type="term" value="P:chorismate biosynthetic process"/>
    <property type="evidence" value="ECO:0007669"/>
    <property type="project" value="UniProtKB-UniRule"/>
</dbReference>
<dbReference type="GO" id="GO:0009073">
    <property type="term" value="P:aromatic amino acid family biosynthetic process"/>
    <property type="evidence" value="ECO:0007669"/>
    <property type="project" value="UniProtKB-KW"/>
</dbReference>
<dbReference type="InterPro" id="IPR018509">
    <property type="entry name" value="DHquinase_II_CS"/>
</dbReference>
<evidence type="ECO:0000256" key="4">
    <source>
        <dbReference type="ARBA" id="ARBA00011037"/>
    </source>
</evidence>
<dbReference type="Pfam" id="PF01220">
    <property type="entry name" value="DHquinase_II"/>
    <property type="match status" value="1"/>
</dbReference>
<dbReference type="InterPro" id="IPR001874">
    <property type="entry name" value="DHquinase_II"/>
</dbReference>
<dbReference type="NCBIfam" id="TIGR01088">
    <property type="entry name" value="aroQ"/>
    <property type="match status" value="1"/>
</dbReference>
<comment type="function">
    <text evidence="2 8">Catalyzes a trans-dehydration via an enolate intermediate.</text>
</comment>
<keyword evidence="8" id="KW-0057">Aromatic amino acid biosynthesis</keyword>
<evidence type="ECO:0000313" key="12">
    <source>
        <dbReference type="EMBL" id="MCW8335785.1"/>
    </source>
</evidence>
<dbReference type="CDD" id="cd00466">
    <property type="entry name" value="DHQase_II"/>
    <property type="match status" value="1"/>
</dbReference>
<comment type="caution">
    <text evidence="12">The sequence shown here is derived from an EMBL/GenBank/DDBJ whole genome shotgun (WGS) entry which is preliminary data.</text>
</comment>
<feature type="binding site" evidence="8 10">
    <location>
        <position position="92"/>
    </location>
    <ligand>
        <name>substrate</name>
    </ligand>
</feature>
<dbReference type="PROSITE" id="PS01029">
    <property type="entry name" value="DEHYDROQUINASE_II"/>
    <property type="match status" value="1"/>
</dbReference>
<dbReference type="PIRSF" id="PIRSF001399">
    <property type="entry name" value="DHquinase_II"/>
    <property type="match status" value="1"/>
</dbReference>
<dbReference type="Proteomes" id="UP001155586">
    <property type="component" value="Unassembled WGS sequence"/>
</dbReference>
<evidence type="ECO:0000256" key="5">
    <source>
        <dbReference type="ARBA" id="ARBA00011193"/>
    </source>
</evidence>
<dbReference type="AlphaFoldDB" id="A0A9X3HTF3"/>
<sequence>MTKLLVLNGPNLNLLGTREPGQYGHETLKDVEEKCRQVAAQFDCEVECFQSNTEGHLIDAIHKAGVEFKNGECVGVVFNPGAYTHTSIALHDAIKGVDVPVIEVHISNVHARETFRHHSYISPVAAGTIIGMGTKGYPLAIKYLLED</sequence>
<feature type="binding site" evidence="8 10">
    <location>
        <position position="85"/>
    </location>
    <ligand>
        <name>substrate</name>
    </ligand>
</feature>
<evidence type="ECO:0000256" key="3">
    <source>
        <dbReference type="ARBA" id="ARBA00004902"/>
    </source>
</evidence>
<dbReference type="EMBL" id="JAKRRX010000142">
    <property type="protein sequence ID" value="MCW8335785.1"/>
    <property type="molecule type" value="Genomic_DNA"/>
</dbReference>